<name>A0A0L0FKI1_9EUKA</name>
<gene>
    <name evidence="1" type="ORF">SARC_10266</name>
</gene>
<dbReference type="Proteomes" id="UP000054560">
    <property type="component" value="Unassembled WGS sequence"/>
</dbReference>
<organism evidence="1 2">
    <name type="scientific">Sphaeroforma arctica JP610</name>
    <dbReference type="NCBI Taxonomy" id="667725"/>
    <lineage>
        <taxon>Eukaryota</taxon>
        <taxon>Ichthyosporea</taxon>
        <taxon>Ichthyophonida</taxon>
        <taxon>Sphaeroforma</taxon>
    </lineage>
</organism>
<protein>
    <submittedName>
        <fullName evidence="1">Uncharacterized protein</fullName>
    </submittedName>
</protein>
<dbReference type="RefSeq" id="XP_014151172.1">
    <property type="nucleotide sequence ID" value="XM_014295697.1"/>
</dbReference>
<keyword evidence="2" id="KW-1185">Reference proteome</keyword>
<dbReference type="GeneID" id="25910770"/>
<dbReference type="EMBL" id="KQ242785">
    <property type="protein sequence ID" value="KNC77270.1"/>
    <property type="molecule type" value="Genomic_DNA"/>
</dbReference>
<accession>A0A0L0FKI1</accession>
<dbReference type="AlphaFoldDB" id="A0A0L0FKI1"/>
<evidence type="ECO:0000313" key="2">
    <source>
        <dbReference type="Proteomes" id="UP000054560"/>
    </source>
</evidence>
<evidence type="ECO:0000313" key="1">
    <source>
        <dbReference type="EMBL" id="KNC77270.1"/>
    </source>
</evidence>
<proteinExistence type="predicted"/>
<sequence>MYDNHRLIDVRSTVTIVNHLTRPINIRTYPENTKAVYSDLFIDPGAHSPICICIAKCPPVIGAKRFIIDIQPSSLSLGTTYAVPITQATDRFQVRALSCHDNEKSMDPDTDFCPDFVHWSRFGMSKKERTSRTAESATEEKMME</sequence>
<reference evidence="1 2" key="1">
    <citation type="submission" date="2011-02" db="EMBL/GenBank/DDBJ databases">
        <title>The Genome Sequence of Sphaeroforma arctica JP610.</title>
        <authorList>
            <consortium name="The Broad Institute Genome Sequencing Platform"/>
            <person name="Russ C."/>
            <person name="Cuomo C."/>
            <person name="Young S.K."/>
            <person name="Zeng Q."/>
            <person name="Gargeya S."/>
            <person name="Alvarado L."/>
            <person name="Berlin A."/>
            <person name="Chapman S.B."/>
            <person name="Chen Z."/>
            <person name="Freedman E."/>
            <person name="Gellesch M."/>
            <person name="Goldberg J."/>
            <person name="Griggs A."/>
            <person name="Gujja S."/>
            <person name="Heilman E."/>
            <person name="Heiman D."/>
            <person name="Howarth C."/>
            <person name="Mehta T."/>
            <person name="Neiman D."/>
            <person name="Pearson M."/>
            <person name="Roberts A."/>
            <person name="Saif S."/>
            <person name="Shea T."/>
            <person name="Shenoy N."/>
            <person name="Sisk P."/>
            <person name="Stolte C."/>
            <person name="Sykes S."/>
            <person name="White J."/>
            <person name="Yandava C."/>
            <person name="Burger G."/>
            <person name="Gray M.W."/>
            <person name="Holland P.W.H."/>
            <person name="King N."/>
            <person name="Lang F.B.F."/>
            <person name="Roger A.J."/>
            <person name="Ruiz-Trillo I."/>
            <person name="Haas B."/>
            <person name="Nusbaum C."/>
            <person name="Birren B."/>
        </authorList>
    </citation>
    <scope>NUCLEOTIDE SEQUENCE [LARGE SCALE GENOMIC DNA]</scope>
    <source>
        <strain evidence="1 2">JP610</strain>
    </source>
</reference>